<comment type="caution">
    <text evidence="1">The sequence shown here is derived from an EMBL/GenBank/DDBJ whole genome shotgun (WGS) entry which is preliminary data.</text>
</comment>
<feature type="non-terminal residue" evidence="1">
    <location>
        <position position="1"/>
    </location>
</feature>
<reference evidence="1" key="1">
    <citation type="journal article" date="2014" name="Front. Microbiol.">
        <title>High frequency of phylogenetically diverse reductive dehalogenase-homologous genes in deep subseafloor sedimentary metagenomes.</title>
        <authorList>
            <person name="Kawai M."/>
            <person name="Futagami T."/>
            <person name="Toyoda A."/>
            <person name="Takaki Y."/>
            <person name="Nishi S."/>
            <person name="Hori S."/>
            <person name="Arai W."/>
            <person name="Tsubouchi T."/>
            <person name="Morono Y."/>
            <person name="Uchiyama I."/>
            <person name="Ito T."/>
            <person name="Fujiyama A."/>
            <person name="Inagaki F."/>
            <person name="Takami H."/>
        </authorList>
    </citation>
    <scope>NUCLEOTIDE SEQUENCE</scope>
    <source>
        <strain evidence="1">Expedition CK06-06</strain>
    </source>
</reference>
<proteinExistence type="predicted"/>
<evidence type="ECO:0000313" key="1">
    <source>
        <dbReference type="EMBL" id="GAI64183.1"/>
    </source>
</evidence>
<gene>
    <name evidence="1" type="ORF">S12H4_01895</name>
</gene>
<accession>X1Q7H7</accession>
<protein>
    <submittedName>
        <fullName evidence="1">Uncharacterized protein</fullName>
    </submittedName>
</protein>
<dbReference type="AlphaFoldDB" id="X1Q7H7"/>
<name>X1Q7H7_9ZZZZ</name>
<dbReference type="EMBL" id="BARW01000416">
    <property type="protein sequence ID" value="GAI64183.1"/>
    <property type="molecule type" value="Genomic_DNA"/>
</dbReference>
<sequence length="41" mass="4927">WVEDYCWNEGKNCIRKKRFEEEGYISPDYVLPDGSEDSKLK</sequence>
<organism evidence="1">
    <name type="scientific">marine sediment metagenome</name>
    <dbReference type="NCBI Taxonomy" id="412755"/>
    <lineage>
        <taxon>unclassified sequences</taxon>
        <taxon>metagenomes</taxon>
        <taxon>ecological metagenomes</taxon>
    </lineage>
</organism>